<reference evidence="2" key="1">
    <citation type="submission" date="2023-03" db="EMBL/GenBank/DDBJ databases">
        <title>Massive genome expansion in bonnet fungi (Mycena s.s.) driven by repeated elements and novel gene families across ecological guilds.</title>
        <authorList>
            <consortium name="Lawrence Berkeley National Laboratory"/>
            <person name="Harder C.B."/>
            <person name="Miyauchi S."/>
            <person name="Viragh M."/>
            <person name="Kuo A."/>
            <person name="Thoen E."/>
            <person name="Andreopoulos B."/>
            <person name="Lu D."/>
            <person name="Skrede I."/>
            <person name="Drula E."/>
            <person name="Henrissat B."/>
            <person name="Morin E."/>
            <person name="Kohler A."/>
            <person name="Barry K."/>
            <person name="LaButti K."/>
            <person name="Morin E."/>
            <person name="Salamov A."/>
            <person name="Lipzen A."/>
            <person name="Mereny Z."/>
            <person name="Hegedus B."/>
            <person name="Baldrian P."/>
            <person name="Stursova M."/>
            <person name="Weitz H."/>
            <person name="Taylor A."/>
            <person name="Grigoriev I.V."/>
            <person name="Nagy L.G."/>
            <person name="Martin F."/>
            <person name="Kauserud H."/>
        </authorList>
    </citation>
    <scope>NUCLEOTIDE SEQUENCE</scope>
    <source>
        <strain evidence="2">CBHHK188m</strain>
    </source>
</reference>
<protein>
    <submittedName>
        <fullName evidence="2">Uncharacterized protein</fullName>
    </submittedName>
</protein>
<evidence type="ECO:0000256" key="1">
    <source>
        <dbReference type="SAM" id="MobiDB-lite"/>
    </source>
</evidence>
<feature type="compositionally biased region" description="Basic residues" evidence="1">
    <location>
        <begin position="57"/>
        <end position="66"/>
    </location>
</feature>
<sequence>MTKRKLKVECGEVRDMTPQSMAAAKKAEARRQKAVLYNRRPEVLERNRIRMAEKRATVKAKRHQRDRPKPPRPSTAVSQQIGGFAEPEECMPHPLSQLGSPIASQESRSSHAESDETCSVHSAERFATVVLASIALGRECGVVNDREGYAQRTVPAPAATRAESEVSATMMQLSSVA</sequence>
<dbReference type="AlphaFoldDB" id="A0AAD7JYI0"/>
<name>A0AAD7JYI0_9AGAR</name>
<feature type="compositionally biased region" description="Polar residues" evidence="1">
    <location>
        <begin position="97"/>
        <end position="107"/>
    </location>
</feature>
<dbReference type="Proteomes" id="UP001215280">
    <property type="component" value="Unassembled WGS sequence"/>
</dbReference>
<comment type="caution">
    <text evidence="2">The sequence shown here is derived from an EMBL/GenBank/DDBJ whole genome shotgun (WGS) entry which is preliminary data.</text>
</comment>
<keyword evidence="3" id="KW-1185">Reference proteome</keyword>
<accession>A0AAD7JYI0</accession>
<gene>
    <name evidence="2" type="ORF">DFH07DRAFT_952239</name>
</gene>
<organism evidence="2 3">
    <name type="scientific">Mycena maculata</name>
    <dbReference type="NCBI Taxonomy" id="230809"/>
    <lineage>
        <taxon>Eukaryota</taxon>
        <taxon>Fungi</taxon>
        <taxon>Dikarya</taxon>
        <taxon>Basidiomycota</taxon>
        <taxon>Agaricomycotina</taxon>
        <taxon>Agaricomycetes</taxon>
        <taxon>Agaricomycetidae</taxon>
        <taxon>Agaricales</taxon>
        <taxon>Marasmiineae</taxon>
        <taxon>Mycenaceae</taxon>
        <taxon>Mycena</taxon>
    </lineage>
</organism>
<evidence type="ECO:0000313" key="3">
    <source>
        <dbReference type="Proteomes" id="UP001215280"/>
    </source>
</evidence>
<proteinExistence type="predicted"/>
<feature type="region of interest" description="Disordered" evidence="1">
    <location>
        <begin position="51"/>
        <end position="116"/>
    </location>
</feature>
<evidence type="ECO:0000313" key="2">
    <source>
        <dbReference type="EMBL" id="KAJ7774529.1"/>
    </source>
</evidence>
<dbReference type="EMBL" id="JARJLG010000015">
    <property type="protein sequence ID" value="KAJ7774529.1"/>
    <property type="molecule type" value="Genomic_DNA"/>
</dbReference>